<evidence type="ECO:0000313" key="2">
    <source>
        <dbReference type="EMBL" id="GIX92143.1"/>
    </source>
</evidence>
<gene>
    <name evidence="2" type="primary">rogdi</name>
    <name evidence="2" type="ORF">CEXT_670241</name>
</gene>
<dbReference type="AlphaFoldDB" id="A0AAV4P551"/>
<protein>
    <submittedName>
        <fullName evidence="2">Protein rogdi</fullName>
    </submittedName>
</protein>
<dbReference type="PANTHER" id="PTHR13618">
    <property type="entry name" value="LEUCINE ZIPPER CONTAINING TRANSCRIPTION FACTOR LZF1"/>
    <property type="match status" value="1"/>
</dbReference>
<dbReference type="Proteomes" id="UP001054945">
    <property type="component" value="Unassembled WGS sequence"/>
</dbReference>
<name>A0AAV4P551_CAEEX</name>
<comment type="similarity">
    <text evidence="1">Belongs to the rogdi family.</text>
</comment>
<evidence type="ECO:0000256" key="1">
    <source>
        <dbReference type="ARBA" id="ARBA00005535"/>
    </source>
</evidence>
<dbReference type="GO" id="GO:0043291">
    <property type="term" value="C:RAVE complex"/>
    <property type="evidence" value="ECO:0007669"/>
    <property type="project" value="TreeGrafter"/>
</dbReference>
<sequence length="166" mass="18869">MWNFVEKVYMKIQDAGQHFVKSFRIFDSLPPPNEQGKLDFKSAEEVVHVVNSLMGCLQRGCSALLIPKKRTISELQQSRNVKSLQPPLPPDLAVSFYVQSHKLVFAVYHILSKEGKGPPKFDVFQVESSVPWLSEVLVLFSVSLQLCQQLKNKVSVFAQYKEMSVI</sequence>
<dbReference type="InterPro" id="IPR028241">
    <property type="entry name" value="RAVE2/Rogdi"/>
</dbReference>
<reference evidence="2 3" key="1">
    <citation type="submission" date="2021-06" db="EMBL/GenBank/DDBJ databases">
        <title>Caerostris extrusa draft genome.</title>
        <authorList>
            <person name="Kono N."/>
            <person name="Arakawa K."/>
        </authorList>
    </citation>
    <scope>NUCLEOTIDE SEQUENCE [LARGE SCALE GENOMIC DNA]</scope>
</reference>
<dbReference type="EMBL" id="BPLR01021660">
    <property type="protein sequence ID" value="GIX92143.1"/>
    <property type="molecule type" value="Genomic_DNA"/>
</dbReference>
<evidence type="ECO:0000313" key="3">
    <source>
        <dbReference type="Proteomes" id="UP001054945"/>
    </source>
</evidence>
<organism evidence="2 3">
    <name type="scientific">Caerostris extrusa</name>
    <name type="common">Bark spider</name>
    <name type="synonym">Caerostris bankana</name>
    <dbReference type="NCBI Taxonomy" id="172846"/>
    <lineage>
        <taxon>Eukaryota</taxon>
        <taxon>Metazoa</taxon>
        <taxon>Ecdysozoa</taxon>
        <taxon>Arthropoda</taxon>
        <taxon>Chelicerata</taxon>
        <taxon>Arachnida</taxon>
        <taxon>Araneae</taxon>
        <taxon>Araneomorphae</taxon>
        <taxon>Entelegynae</taxon>
        <taxon>Araneoidea</taxon>
        <taxon>Araneidae</taxon>
        <taxon>Caerostris</taxon>
    </lineage>
</organism>
<keyword evidence="3" id="KW-1185">Reference proteome</keyword>
<comment type="caution">
    <text evidence="2">The sequence shown here is derived from an EMBL/GenBank/DDBJ whole genome shotgun (WGS) entry which is preliminary data.</text>
</comment>
<dbReference type="PANTHER" id="PTHR13618:SF1">
    <property type="entry name" value="PROTEIN ROGDI HOMOLOG"/>
    <property type="match status" value="1"/>
</dbReference>
<accession>A0AAV4P551</accession>
<proteinExistence type="inferred from homology"/>